<protein>
    <recommendedName>
        <fullName evidence="3">Tail fiber protein</fullName>
    </recommendedName>
</protein>
<dbReference type="PATRIC" id="fig|1317118.6.peg.6"/>
<dbReference type="CDD" id="cd19958">
    <property type="entry name" value="pyocin_knob"/>
    <property type="match status" value="1"/>
</dbReference>
<dbReference type="EMBL" id="AQQW01000001">
    <property type="protein sequence ID" value="ETW14249.1"/>
    <property type="molecule type" value="Genomic_DNA"/>
</dbReference>
<gene>
    <name evidence="1" type="ORF">ATO8_00030</name>
</gene>
<reference evidence="1 2" key="1">
    <citation type="journal article" date="2014" name="Antonie Van Leeuwenhoek">
        <title>Roseivivax atlanticus sp. nov., isolated from surface seawater of the Atlantic Ocean.</title>
        <authorList>
            <person name="Li G."/>
            <person name="Lai Q."/>
            <person name="Liu X."/>
            <person name="Sun F."/>
            <person name="Shao Z."/>
        </authorList>
    </citation>
    <scope>NUCLEOTIDE SEQUENCE [LARGE SCALE GENOMIC DNA]</scope>
    <source>
        <strain evidence="1 2">22II-s10s</strain>
    </source>
</reference>
<dbReference type="RefSeq" id="WP_043841029.1">
    <property type="nucleotide sequence ID" value="NZ_AQQW01000001.1"/>
</dbReference>
<sequence>MATWYRTGKVAVANGNKTVAGTGTAWIGAINPGDELKAPDGRGYEIEAVVSNTVMTLVDAYLGSGQSDADYSIRPTRGVTVAFNENAQALISLVQSYVDGALSGKFPAGTTGTPSLTSAADPDTGFSFPGGNQVATSAAGVRRTLLGTTSYQIDLPITGAAVQANATDATAGKLMVVDAFGLGDSAAKQATDLDTDRLSGFYFGYGGAHANATPGTNPFPTLNGAFGLIVGSGGPGGPGAFMTQTAIRFNSEETEALFRSRNTTGWTPWRRVLDDDDLQSDRWDTTAGALLTAGAYGFGGNAPTPSGNDFNNEKRTGLTAGFDVTNAFNGSRSIVCLTMARNGDRLVQFGMNTNGAEFYMRGWDGTTWSQWYPIAPERGSNSNGEYVRFADGTQMCWERRVPVTLSGAVSVSRDRTYAAAFAGTPVLTATPSGGNSAENNFGEYIISAKDNSGTPTFRLRHYEAASRSDTLYFDWFAIGRWYN</sequence>
<dbReference type="STRING" id="1379903.ATO8_00030"/>
<comment type="caution">
    <text evidence="1">The sequence shown here is derived from an EMBL/GenBank/DDBJ whole genome shotgun (WGS) entry which is preliminary data.</text>
</comment>
<evidence type="ECO:0008006" key="3">
    <source>
        <dbReference type="Google" id="ProtNLM"/>
    </source>
</evidence>
<accession>W4HNG8</accession>
<keyword evidence="2" id="KW-1185">Reference proteome</keyword>
<proteinExistence type="predicted"/>
<dbReference type="Proteomes" id="UP000019063">
    <property type="component" value="Unassembled WGS sequence"/>
</dbReference>
<name>W4HNG8_9RHOB</name>
<dbReference type="AlphaFoldDB" id="W4HNG8"/>
<organism evidence="1 2">
    <name type="scientific">Roseivivax marinus</name>
    <dbReference type="NCBI Taxonomy" id="1379903"/>
    <lineage>
        <taxon>Bacteria</taxon>
        <taxon>Pseudomonadati</taxon>
        <taxon>Pseudomonadota</taxon>
        <taxon>Alphaproteobacteria</taxon>
        <taxon>Rhodobacterales</taxon>
        <taxon>Roseobacteraceae</taxon>
        <taxon>Roseivivax</taxon>
    </lineage>
</organism>
<evidence type="ECO:0000313" key="1">
    <source>
        <dbReference type="EMBL" id="ETW14249.1"/>
    </source>
</evidence>
<dbReference type="eggNOG" id="ENOG503345H">
    <property type="taxonomic scope" value="Bacteria"/>
</dbReference>
<evidence type="ECO:0000313" key="2">
    <source>
        <dbReference type="Proteomes" id="UP000019063"/>
    </source>
</evidence>